<dbReference type="AlphaFoldDB" id="J7LE27"/>
<evidence type="ECO:0000313" key="2">
    <source>
        <dbReference type="EMBL" id="AFR08792.1"/>
    </source>
</evidence>
<reference evidence="3" key="2">
    <citation type="submission" date="2012-08" db="EMBL/GenBank/DDBJ databases">
        <title>Whole-genome sequence of Nocardiopsis alba strain ATCC BAA-2165 associated with honeybees.</title>
        <authorList>
            <person name="Qiao J."/>
            <person name="Chen L."/>
            <person name="Li Y."/>
            <person name="Wang J."/>
            <person name="Zhang W."/>
            <person name="Chen S."/>
        </authorList>
    </citation>
    <scope>NUCLEOTIDE SEQUENCE [LARGE SCALE GENOMIC DNA]</scope>
    <source>
        <strain evidence="3">ATCC BAA-2165 / BE74</strain>
    </source>
</reference>
<accession>J7LE27</accession>
<name>J7LE27_NOCAA</name>
<sequence>MYGEVEVRADMERGRGPPRGGGKSLRETWEKEGDQFRNRPLPA</sequence>
<dbReference type="HOGENOM" id="CLU_3236695_0_0_11"/>
<evidence type="ECO:0000256" key="1">
    <source>
        <dbReference type="SAM" id="MobiDB-lite"/>
    </source>
</evidence>
<dbReference type="Proteomes" id="UP000003779">
    <property type="component" value="Chromosome"/>
</dbReference>
<feature type="region of interest" description="Disordered" evidence="1">
    <location>
        <begin position="1"/>
        <end position="43"/>
    </location>
</feature>
<evidence type="ECO:0000313" key="3">
    <source>
        <dbReference type="Proteomes" id="UP000003779"/>
    </source>
</evidence>
<dbReference type="KEGG" id="nal:B005_3673"/>
<protein>
    <submittedName>
        <fullName evidence="2">Uncharacterized protein</fullName>
    </submittedName>
</protein>
<organism evidence="2 3">
    <name type="scientific">Nocardiopsis alba (strain ATCC BAA-2165 / BE74)</name>
    <dbReference type="NCBI Taxonomy" id="1205910"/>
    <lineage>
        <taxon>Bacteria</taxon>
        <taxon>Bacillati</taxon>
        <taxon>Actinomycetota</taxon>
        <taxon>Actinomycetes</taxon>
        <taxon>Streptosporangiales</taxon>
        <taxon>Nocardiopsidaceae</taxon>
        <taxon>Nocardiopsis</taxon>
    </lineage>
</organism>
<gene>
    <name evidence="2" type="ordered locus">B005_3673</name>
</gene>
<proteinExistence type="predicted"/>
<dbReference type="STRING" id="1205910.B005_3673"/>
<feature type="compositionally biased region" description="Basic and acidic residues" evidence="1">
    <location>
        <begin position="24"/>
        <end position="37"/>
    </location>
</feature>
<dbReference type="EMBL" id="CP003788">
    <property type="protein sequence ID" value="AFR08792.1"/>
    <property type="molecule type" value="Genomic_DNA"/>
</dbReference>
<reference evidence="2 3" key="1">
    <citation type="journal article" date="2012" name="J. Bacteriol.">
        <title>Whole-Genome Sequence of Nocardiopsis alba Strain ATCC BAA-2165, Associated with Honeybees.</title>
        <authorList>
            <person name="Qiao J."/>
            <person name="Chen L."/>
            <person name="Li Y."/>
            <person name="Wang J."/>
            <person name="Zhang W."/>
            <person name="Chen S."/>
        </authorList>
    </citation>
    <scope>NUCLEOTIDE SEQUENCE [LARGE SCALE GENOMIC DNA]</scope>
    <source>
        <strain evidence="3">ATCC BAA-2165 / BE74</strain>
    </source>
</reference>
<feature type="compositionally biased region" description="Basic and acidic residues" evidence="1">
    <location>
        <begin position="1"/>
        <end position="15"/>
    </location>
</feature>